<proteinExistence type="predicted"/>
<organism evidence="1 2">
    <name type="scientific">Trifolium medium</name>
    <dbReference type="NCBI Taxonomy" id="97028"/>
    <lineage>
        <taxon>Eukaryota</taxon>
        <taxon>Viridiplantae</taxon>
        <taxon>Streptophyta</taxon>
        <taxon>Embryophyta</taxon>
        <taxon>Tracheophyta</taxon>
        <taxon>Spermatophyta</taxon>
        <taxon>Magnoliopsida</taxon>
        <taxon>eudicotyledons</taxon>
        <taxon>Gunneridae</taxon>
        <taxon>Pentapetalae</taxon>
        <taxon>rosids</taxon>
        <taxon>fabids</taxon>
        <taxon>Fabales</taxon>
        <taxon>Fabaceae</taxon>
        <taxon>Papilionoideae</taxon>
        <taxon>50 kb inversion clade</taxon>
        <taxon>NPAAA clade</taxon>
        <taxon>Hologalegina</taxon>
        <taxon>IRL clade</taxon>
        <taxon>Trifolieae</taxon>
        <taxon>Trifolium</taxon>
    </lineage>
</organism>
<name>A0A392NKB3_9FABA</name>
<comment type="caution">
    <text evidence="1">The sequence shown here is derived from an EMBL/GenBank/DDBJ whole genome shotgun (WGS) entry which is preliminary data.</text>
</comment>
<evidence type="ECO:0000313" key="1">
    <source>
        <dbReference type="EMBL" id="MCH99823.1"/>
    </source>
</evidence>
<sequence>MDGVIKSDNSSVEMQDDRIKKGIEKEGPVRMFAAEKMTVAVMCIAKICNHPQGR</sequence>
<dbReference type="Proteomes" id="UP000265520">
    <property type="component" value="Unassembled WGS sequence"/>
</dbReference>
<dbReference type="AlphaFoldDB" id="A0A392NKB3"/>
<evidence type="ECO:0000313" key="2">
    <source>
        <dbReference type="Proteomes" id="UP000265520"/>
    </source>
</evidence>
<accession>A0A392NKB3</accession>
<protein>
    <submittedName>
        <fullName evidence="1">Uncharacterized protein</fullName>
    </submittedName>
</protein>
<dbReference type="EMBL" id="LXQA010041425">
    <property type="protein sequence ID" value="MCH99823.1"/>
    <property type="molecule type" value="Genomic_DNA"/>
</dbReference>
<reference evidence="1 2" key="1">
    <citation type="journal article" date="2018" name="Front. Plant Sci.">
        <title>Red Clover (Trifolium pratense) and Zigzag Clover (T. medium) - A Picture of Genomic Similarities and Differences.</title>
        <authorList>
            <person name="Dluhosova J."/>
            <person name="Istvanek J."/>
            <person name="Nedelnik J."/>
            <person name="Repkova J."/>
        </authorList>
    </citation>
    <scope>NUCLEOTIDE SEQUENCE [LARGE SCALE GENOMIC DNA]</scope>
    <source>
        <strain evidence="2">cv. 10/8</strain>
        <tissue evidence="1">Leaf</tissue>
    </source>
</reference>
<keyword evidence="2" id="KW-1185">Reference proteome</keyword>